<reference evidence="2 3" key="1">
    <citation type="submission" date="2024-04" db="EMBL/GenBank/DDBJ databases">
        <title>genome sequences of Mucor flavus KT1a and Helicostylum pulchrum KT1b strains isolated from the surface of a dry-aged beef.</title>
        <authorList>
            <person name="Toyotome T."/>
            <person name="Hosono M."/>
            <person name="Torimaru M."/>
            <person name="Fukuda K."/>
            <person name="Mikami N."/>
        </authorList>
    </citation>
    <scope>NUCLEOTIDE SEQUENCE [LARGE SCALE GENOMIC DNA]</scope>
    <source>
        <strain evidence="2 3">KT1a</strain>
    </source>
</reference>
<comment type="caution">
    <text evidence="2">The sequence shown here is derived from an EMBL/GenBank/DDBJ whole genome shotgun (WGS) entry which is preliminary data.</text>
</comment>
<keyword evidence="3" id="KW-1185">Reference proteome</keyword>
<dbReference type="EMBL" id="BAABUK010000003">
    <property type="protein sequence ID" value="GAA5808737.1"/>
    <property type="molecule type" value="Genomic_DNA"/>
</dbReference>
<name>A0ABP9YPF1_9FUNG</name>
<evidence type="ECO:0000256" key="1">
    <source>
        <dbReference type="SAM" id="MobiDB-lite"/>
    </source>
</evidence>
<feature type="region of interest" description="Disordered" evidence="1">
    <location>
        <begin position="213"/>
        <end position="240"/>
    </location>
</feature>
<proteinExistence type="predicted"/>
<organism evidence="2 3">
    <name type="scientific">Mucor flavus</name>
    <dbReference type="NCBI Taxonomy" id="439312"/>
    <lineage>
        <taxon>Eukaryota</taxon>
        <taxon>Fungi</taxon>
        <taxon>Fungi incertae sedis</taxon>
        <taxon>Mucoromycota</taxon>
        <taxon>Mucoromycotina</taxon>
        <taxon>Mucoromycetes</taxon>
        <taxon>Mucorales</taxon>
        <taxon>Mucorineae</taxon>
        <taxon>Mucoraceae</taxon>
        <taxon>Mucor</taxon>
    </lineage>
</organism>
<dbReference type="Proteomes" id="UP001473302">
    <property type="component" value="Unassembled WGS sequence"/>
</dbReference>
<evidence type="ECO:0000313" key="2">
    <source>
        <dbReference type="EMBL" id="GAA5808737.1"/>
    </source>
</evidence>
<accession>A0ABP9YPF1</accession>
<evidence type="ECO:0000313" key="3">
    <source>
        <dbReference type="Proteomes" id="UP001473302"/>
    </source>
</evidence>
<gene>
    <name evidence="2" type="ORF">MFLAVUS_002132</name>
</gene>
<protein>
    <submittedName>
        <fullName evidence="2">Uncharacterized protein</fullName>
    </submittedName>
</protein>
<sequence length="240" mass="28191">MSNWEFVAPQFWDLSDSIIQDRPNDSWFNETNISAPSFPKKRRLRLPFDHKTFSLKAPTNSTEETVYDRLARESTISFSRKINPPQKRFLDEQLNVEPIKENAAERLARLERSHKTSVPRKRLIVKPHRSKEQQTLYSEMQKKTPISQPTHNRQVVLDFFQNLLKENQQKKLATSGSVDSFFENLKLKNKLLYSKKAIETKEIKQEVIEVSVRDDNSLSRKRVLSSTPTQNKRPRIELDP</sequence>